<dbReference type="PANTHER" id="PTHR33393">
    <property type="entry name" value="POLYGLUTAMINE SYNTHESIS ACCESSORY PROTEIN RV0574C-RELATED"/>
    <property type="match status" value="1"/>
</dbReference>
<dbReference type="AlphaFoldDB" id="A0A4S4BHM2"/>
<dbReference type="RefSeq" id="WP_136372865.1">
    <property type="nucleotide sequence ID" value="NZ_SSOB01000045.1"/>
</dbReference>
<evidence type="ECO:0000256" key="1">
    <source>
        <dbReference type="ARBA" id="ARBA00005662"/>
    </source>
</evidence>
<dbReference type="InterPro" id="IPR029052">
    <property type="entry name" value="Metallo-depent_PP-like"/>
</dbReference>
<dbReference type="Proteomes" id="UP000310636">
    <property type="component" value="Unassembled WGS sequence"/>
</dbReference>
<feature type="signal peptide" evidence="2">
    <location>
        <begin position="1"/>
        <end position="22"/>
    </location>
</feature>
<name>A0A4S4BHM2_9BACL</name>
<evidence type="ECO:0000259" key="3">
    <source>
        <dbReference type="SMART" id="SM00854"/>
    </source>
</evidence>
<evidence type="ECO:0000313" key="4">
    <source>
        <dbReference type="EMBL" id="THF74053.1"/>
    </source>
</evidence>
<proteinExistence type="inferred from homology"/>
<sequence length="364" mass="39611">MKALGMLLISLWLAMHSSLATTALSSQTHAALSVANATADVAADVEEEPAPEPPITVNLVGDILLADSIDSYIRKYGVDFPFKRTADVLADADITFGNLETSVSTRGKPANKQFTFRSRPESLEGLVNAGFDGVGLANNHSLDYGFEALDDTIANVRRYGLGLTGAGQNNDEAFAPYVQEVRGKKVAIVGISRVLPEASWYSGKNKPGIAHGYSLEPMMTYVKQAVEQADYTIVFIHWNKEREDYPEEYAREYARAFIDAGADAVIGAHSHCLQGIEWYKGKPVFYSLGNFVFTSKTEKSSDTMIVKLSLSDAGVAAAVTPAKIVSTQPRLMDDEYNRNTYAKLNKLSFNAEVQGDGTVAEKQD</sequence>
<reference evidence="4 5" key="1">
    <citation type="submission" date="2019-04" db="EMBL/GenBank/DDBJ databases">
        <title>Cohnella sp. nov. isolated from preserved vegetables.</title>
        <authorList>
            <person name="Lin S.-Y."/>
            <person name="Hung M.-H."/>
            <person name="Young C.-C."/>
        </authorList>
    </citation>
    <scope>NUCLEOTIDE SEQUENCE [LARGE SCALE GENOMIC DNA]</scope>
    <source>
        <strain evidence="4 5">CC-MHH1044</strain>
    </source>
</reference>
<feature type="domain" description="Capsule synthesis protein CapA" evidence="3">
    <location>
        <begin position="56"/>
        <end position="295"/>
    </location>
</feature>
<dbReference type="CDD" id="cd07381">
    <property type="entry name" value="MPP_CapA"/>
    <property type="match status" value="1"/>
</dbReference>
<dbReference type="Gene3D" id="3.60.21.10">
    <property type="match status" value="1"/>
</dbReference>
<dbReference type="Pfam" id="PF09587">
    <property type="entry name" value="PGA_cap"/>
    <property type="match status" value="1"/>
</dbReference>
<evidence type="ECO:0000256" key="2">
    <source>
        <dbReference type="SAM" id="SignalP"/>
    </source>
</evidence>
<dbReference type="InterPro" id="IPR019079">
    <property type="entry name" value="Capsule_synth_CapA"/>
</dbReference>
<dbReference type="OrthoDB" id="9810906at2"/>
<evidence type="ECO:0000313" key="5">
    <source>
        <dbReference type="Proteomes" id="UP000310636"/>
    </source>
</evidence>
<dbReference type="SUPFAM" id="SSF56300">
    <property type="entry name" value="Metallo-dependent phosphatases"/>
    <property type="match status" value="1"/>
</dbReference>
<protein>
    <submittedName>
        <fullName evidence="4">CapA family protein</fullName>
    </submittedName>
</protein>
<accession>A0A4S4BHM2</accession>
<comment type="similarity">
    <text evidence="1">Belongs to the CapA family.</text>
</comment>
<dbReference type="SMART" id="SM00854">
    <property type="entry name" value="PGA_cap"/>
    <property type="match status" value="1"/>
</dbReference>
<dbReference type="InterPro" id="IPR052169">
    <property type="entry name" value="CW_Biosynth-Accessory"/>
</dbReference>
<comment type="caution">
    <text evidence="4">The sequence shown here is derived from an EMBL/GenBank/DDBJ whole genome shotgun (WGS) entry which is preliminary data.</text>
</comment>
<gene>
    <name evidence="4" type="ORF">E6C55_26550</name>
</gene>
<keyword evidence="5" id="KW-1185">Reference proteome</keyword>
<organism evidence="4 5">
    <name type="scientific">Cohnella fermenti</name>
    <dbReference type="NCBI Taxonomy" id="2565925"/>
    <lineage>
        <taxon>Bacteria</taxon>
        <taxon>Bacillati</taxon>
        <taxon>Bacillota</taxon>
        <taxon>Bacilli</taxon>
        <taxon>Bacillales</taxon>
        <taxon>Paenibacillaceae</taxon>
        <taxon>Cohnella</taxon>
    </lineage>
</organism>
<dbReference type="EMBL" id="SSOB01000045">
    <property type="protein sequence ID" value="THF74053.1"/>
    <property type="molecule type" value="Genomic_DNA"/>
</dbReference>
<keyword evidence="2" id="KW-0732">Signal</keyword>
<dbReference type="PANTHER" id="PTHR33393:SF13">
    <property type="entry name" value="PGA BIOSYNTHESIS PROTEIN CAPA"/>
    <property type="match status" value="1"/>
</dbReference>
<feature type="chain" id="PRO_5038668160" evidence="2">
    <location>
        <begin position="23"/>
        <end position="364"/>
    </location>
</feature>